<sequence>MSTTRSTVLPSRFKGWSSCVLRQEFPYLTSRLPALWTNSYVVATAGGSPLGSY</sequence>
<dbReference type="GO" id="GO:0003677">
    <property type="term" value="F:DNA binding"/>
    <property type="evidence" value="ECO:0007669"/>
    <property type="project" value="InterPro"/>
</dbReference>
<dbReference type="GO" id="GO:0004803">
    <property type="term" value="F:transposase activity"/>
    <property type="evidence" value="ECO:0007669"/>
    <property type="project" value="InterPro"/>
</dbReference>
<dbReference type="Gene3D" id="3.30.70.1290">
    <property type="entry name" value="Transposase IS200-like"/>
    <property type="match status" value="1"/>
</dbReference>
<dbReference type="InterPro" id="IPR002686">
    <property type="entry name" value="Transposase_17"/>
</dbReference>
<dbReference type="OrthoDB" id="9798161at2"/>
<dbReference type="Proteomes" id="UP000274907">
    <property type="component" value="Unassembled WGS sequence"/>
</dbReference>
<proteinExistence type="predicted"/>
<protein>
    <recommendedName>
        <fullName evidence="1">Transposase IS200-like domain-containing protein</fullName>
    </recommendedName>
</protein>
<dbReference type="GO" id="GO:0006313">
    <property type="term" value="P:DNA transposition"/>
    <property type="evidence" value="ECO:0007669"/>
    <property type="project" value="InterPro"/>
</dbReference>
<evidence type="ECO:0000313" key="3">
    <source>
        <dbReference type="Proteomes" id="UP000274907"/>
    </source>
</evidence>
<evidence type="ECO:0000313" key="2">
    <source>
        <dbReference type="EMBL" id="RSZ63955.1"/>
    </source>
</evidence>
<name>A0A430HZF7_9CORY</name>
<keyword evidence="3" id="KW-1185">Reference proteome</keyword>
<feature type="domain" description="Transposase IS200-like" evidence="1">
    <location>
        <begin position="12"/>
        <end position="50"/>
    </location>
</feature>
<dbReference type="Pfam" id="PF01797">
    <property type="entry name" value="Y1_Tnp"/>
    <property type="match status" value="1"/>
</dbReference>
<dbReference type="InterPro" id="IPR036515">
    <property type="entry name" value="Transposase_17_sf"/>
</dbReference>
<comment type="caution">
    <text evidence="2">The sequence shown here is derived from an EMBL/GenBank/DDBJ whole genome shotgun (WGS) entry which is preliminary data.</text>
</comment>
<organism evidence="2 3">
    <name type="scientific">Corynebacterium hylobatis</name>
    <dbReference type="NCBI Taxonomy" id="1859290"/>
    <lineage>
        <taxon>Bacteria</taxon>
        <taxon>Bacillati</taxon>
        <taxon>Actinomycetota</taxon>
        <taxon>Actinomycetes</taxon>
        <taxon>Mycobacteriales</taxon>
        <taxon>Corynebacteriaceae</taxon>
        <taxon>Corynebacterium</taxon>
    </lineage>
</organism>
<evidence type="ECO:0000259" key="1">
    <source>
        <dbReference type="Pfam" id="PF01797"/>
    </source>
</evidence>
<accession>A0A430HZF7</accession>
<dbReference type="EMBL" id="RXHJ01000006">
    <property type="protein sequence ID" value="RSZ63955.1"/>
    <property type="molecule type" value="Genomic_DNA"/>
</dbReference>
<dbReference type="AlphaFoldDB" id="A0A430HZF7"/>
<dbReference type="SUPFAM" id="SSF143422">
    <property type="entry name" value="Transposase IS200-like"/>
    <property type="match status" value="1"/>
</dbReference>
<gene>
    <name evidence="2" type="ORF">EAH68_06040</name>
</gene>
<reference evidence="2 3" key="1">
    <citation type="submission" date="2018-12" db="EMBL/GenBank/DDBJ databases">
        <title>YIM 101343 draft genome.</title>
        <authorList>
            <person name="Chen X."/>
        </authorList>
    </citation>
    <scope>NUCLEOTIDE SEQUENCE [LARGE SCALE GENOMIC DNA]</scope>
    <source>
        <strain evidence="2 3">YIM 101343</strain>
    </source>
</reference>